<evidence type="ECO:0000313" key="2">
    <source>
        <dbReference type="Proteomes" id="UP001597260"/>
    </source>
</evidence>
<dbReference type="Proteomes" id="UP001597260">
    <property type="component" value="Unassembled WGS sequence"/>
</dbReference>
<protein>
    <submittedName>
        <fullName evidence="1">DUF6461 domain-containing protein</fullName>
    </submittedName>
</protein>
<evidence type="ECO:0000313" key="1">
    <source>
        <dbReference type="EMBL" id="MFD1325230.1"/>
    </source>
</evidence>
<dbReference type="Pfam" id="PF20062">
    <property type="entry name" value="DUF6461"/>
    <property type="match status" value="1"/>
</dbReference>
<organism evidence="1 2">
    <name type="scientific">Micromonospora sonneratiae</name>
    <dbReference type="NCBI Taxonomy" id="1184706"/>
    <lineage>
        <taxon>Bacteria</taxon>
        <taxon>Bacillati</taxon>
        <taxon>Actinomycetota</taxon>
        <taxon>Actinomycetes</taxon>
        <taxon>Micromonosporales</taxon>
        <taxon>Micromonosporaceae</taxon>
        <taxon>Micromonospora</taxon>
    </lineage>
</organism>
<keyword evidence="2" id="KW-1185">Reference proteome</keyword>
<accession>A0ABW3YPE1</accession>
<dbReference type="InterPro" id="IPR045592">
    <property type="entry name" value="DUF6461"/>
</dbReference>
<name>A0ABW3YPE1_9ACTN</name>
<reference evidence="2" key="1">
    <citation type="journal article" date="2019" name="Int. J. Syst. Evol. Microbiol.">
        <title>The Global Catalogue of Microorganisms (GCM) 10K type strain sequencing project: providing services to taxonomists for standard genome sequencing and annotation.</title>
        <authorList>
            <consortium name="The Broad Institute Genomics Platform"/>
            <consortium name="The Broad Institute Genome Sequencing Center for Infectious Disease"/>
            <person name="Wu L."/>
            <person name="Ma J."/>
        </authorList>
    </citation>
    <scope>NUCLEOTIDE SEQUENCE [LARGE SCALE GENOMIC DNA]</scope>
    <source>
        <strain evidence="2">JCM 31037</strain>
    </source>
</reference>
<proteinExistence type="predicted"/>
<gene>
    <name evidence="1" type="ORF">ACFQ4H_29510</name>
</gene>
<comment type="caution">
    <text evidence="1">The sequence shown here is derived from an EMBL/GenBank/DDBJ whole genome shotgun (WGS) entry which is preliminary data.</text>
</comment>
<sequence>MDEPVAYQEWTWTRPHLPLGFCLTVARGLSPSALADRLGVTAEREILGWHEAVAEFGVDKPLARIGVVADWAFAIQEYGAEAGQPDALRAAAVGTDAVTVWQTAKALSWFGHARDSEILVAFELASPHQRTGAAPDELVGPMTAVGLHPDRPWPVDAPVSPVFPGLTLLTAITGVRLTRADLEGPLLTGELVG</sequence>
<dbReference type="EMBL" id="JBHTMP010000071">
    <property type="protein sequence ID" value="MFD1325230.1"/>
    <property type="molecule type" value="Genomic_DNA"/>
</dbReference>
<dbReference type="RefSeq" id="WP_377577205.1">
    <property type="nucleotide sequence ID" value="NZ_JBHTMP010000071.1"/>
</dbReference>